<comment type="caution">
    <text evidence="1">The sequence shown here is derived from an EMBL/GenBank/DDBJ whole genome shotgun (WGS) entry which is preliminary data.</text>
</comment>
<name>A0A1Y2K6W2_9PROT</name>
<accession>A0A1Y2K6W2</accession>
<dbReference type="STRING" id="1434232.MAIT1_04022"/>
<protein>
    <submittedName>
        <fullName evidence="1">Putative sigma-24</fullName>
    </submittedName>
</protein>
<gene>
    <name evidence="1" type="ORF">MAIT1_04022</name>
</gene>
<dbReference type="Proteomes" id="UP000194003">
    <property type="component" value="Unassembled WGS sequence"/>
</dbReference>
<dbReference type="AlphaFoldDB" id="A0A1Y2K6W2"/>
<dbReference type="EMBL" id="LVJN01000019">
    <property type="protein sequence ID" value="OSM04171.1"/>
    <property type="molecule type" value="Genomic_DNA"/>
</dbReference>
<proteinExistence type="predicted"/>
<sequence>MQMISLHTPVAQDDGHAVELGDTLSTDQGLWADHGMPWHERAEWRVDLQRELSQLPATLQATAAAVSVASITEVAAARKVSRALIHKELSQIGQRLRKVF</sequence>
<evidence type="ECO:0000313" key="2">
    <source>
        <dbReference type="Proteomes" id="UP000194003"/>
    </source>
</evidence>
<organism evidence="1 2">
    <name type="scientific">Magnetofaba australis IT-1</name>
    <dbReference type="NCBI Taxonomy" id="1434232"/>
    <lineage>
        <taxon>Bacteria</taxon>
        <taxon>Pseudomonadati</taxon>
        <taxon>Pseudomonadota</taxon>
        <taxon>Magnetococcia</taxon>
        <taxon>Magnetococcales</taxon>
        <taxon>Magnetococcaceae</taxon>
        <taxon>Magnetofaba</taxon>
    </lineage>
</organism>
<evidence type="ECO:0000313" key="1">
    <source>
        <dbReference type="EMBL" id="OSM04171.1"/>
    </source>
</evidence>
<keyword evidence="2" id="KW-1185">Reference proteome</keyword>
<reference evidence="1 2" key="1">
    <citation type="journal article" date="2016" name="BMC Genomics">
        <title>Combined genomic and structural analyses of a cultured magnetotactic bacterium reveals its niche adaptation to a dynamic environment.</title>
        <authorList>
            <person name="Araujo A.C."/>
            <person name="Morillo V."/>
            <person name="Cypriano J."/>
            <person name="Teixeira L.C."/>
            <person name="Leao P."/>
            <person name="Lyra S."/>
            <person name="Almeida L.G."/>
            <person name="Bazylinski D.A."/>
            <person name="Vasconcellos A.T."/>
            <person name="Abreu F."/>
            <person name="Lins U."/>
        </authorList>
    </citation>
    <scope>NUCLEOTIDE SEQUENCE [LARGE SCALE GENOMIC DNA]</scope>
    <source>
        <strain evidence="1 2">IT-1</strain>
    </source>
</reference>